<dbReference type="Gene3D" id="3.90.180.10">
    <property type="entry name" value="Medium-chain alcohol dehydrogenases, catalytic domain"/>
    <property type="match status" value="1"/>
</dbReference>
<dbReference type="SUPFAM" id="SSF51735">
    <property type="entry name" value="NAD(P)-binding Rossmann-fold domains"/>
    <property type="match status" value="1"/>
</dbReference>
<dbReference type="SUPFAM" id="SSF50129">
    <property type="entry name" value="GroES-like"/>
    <property type="match status" value="1"/>
</dbReference>
<dbReference type="PANTHER" id="PTHR11695:SF648">
    <property type="entry name" value="ZINC-BINDING OXIDOREDUCTASE"/>
    <property type="match status" value="1"/>
</dbReference>
<dbReference type="RefSeq" id="WP_189629612.1">
    <property type="nucleotide sequence ID" value="NZ_BNAG01000002.1"/>
</dbReference>
<dbReference type="InterPro" id="IPR011032">
    <property type="entry name" value="GroES-like_sf"/>
</dbReference>
<feature type="domain" description="Enoyl reductase (ER)" evidence="2">
    <location>
        <begin position="11"/>
        <end position="321"/>
    </location>
</feature>
<keyword evidence="1" id="KW-1133">Transmembrane helix</keyword>
<keyword evidence="1" id="KW-0472">Membrane</keyword>
<dbReference type="SMART" id="SM00829">
    <property type="entry name" value="PKS_ER"/>
    <property type="match status" value="1"/>
</dbReference>
<gene>
    <name evidence="3" type="ORF">GCM10011340_14970</name>
</gene>
<comment type="caution">
    <text evidence="3">The sequence shown here is derived from an EMBL/GenBank/DDBJ whole genome shotgun (WGS) entry which is preliminary data.</text>
</comment>
<dbReference type="InterPro" id="IPR050700">
    <property type="entry name" value="YIM1/Zinc_Alcohol_DH_Fams"/>
</dbReference>
<accession>A0ABQ3I6L3</accession>
<keyword evidence="4" id="KW-1185">Reference proteome</keyword>
<proteinExistence type="predicted"/>
<dbReference type="Proteomes" id="UP000658258">
    <property type="component" value="Unassembled WGS sequence"/>
</dbReference>
<dbReference type="InterPro" id="IPR036291">
    <property type="entry name" value="NAD(P)-bd_dom_sf"/>
</dbReference>
<dbReference type="Gene3D" id="3.40.50.720">
    <property type="entry name" value="NAD(P)-binding Rossmann-like Domain"/>
    <property type="match status" value="1"/>
</dbReference>
<sequence>MKRYIRKRYCGPEGLEVVNIPTPEPAEDEVLVKVQATSINPADSHTMRGTPYFYRLMLGVSRPKNPKLGADLSGIIEKVGANVNQWQVGDEVFSDILSVGAGAFGEYICVKQQHLVRKPNGISHQAAAAVPLAGITALQSVTSNGSLKPGQQVMIIGAGGGVGTFLVQLAKHYGAEVTAVCSTGKAEKVKMLGATEIIDYTREDYRNCQKAFDFIIDAVGNCSASTAKKLLKPNGTCLLIGWGGFGHLISYILYGWWIGLRTDRKISILTAQFSTADLSTLGSLIEAGAIVPVIDKIYSFKELPQAIAYQELGHSGGKVVVTLSNE</sequence>
<name>A0ABQ3I6L3_9BACT</name>
<dbReference type="CDD" id="cd08267">
    <property type="entry name" value="MDR1"/>
    <property type="match status" value="1"/>
</dbReference>
<dbReference type="PANTHER" id="PTHR11695">
    <property type="entry name" value="ALCOHOL DEHYDROGENASE RELATED"/>
    <property type="match status" value="1"/>
</dbReference>
<reference evidence="4" key="1">
    <citation type="journal article" date="2019" name="Int. J. Syst. Evol. Microbiol.">
        <title>The Global Catalogue of Microorganisms (GCM) 10K type strain sequencing project: providing services to taxonomists for standard genome sequencing and annotation.</title>
        <authorList>
            <consortium name="The Broad Institute Genomics Platform"/>
            <consortium name="The Broad Institute Genome Sequencing Center for Infectious Disease"/>
            <person name="Wu L."/>
            <person name="Ma J."/>
        </authorList>
    </citation>
    <scope>NUCLEOTIDE SEQUENCE [LARGE SCALE GENOMIC DNA]</scope>
    <source>
        <strain evidence="4">CGMCC 1.15111</strain>
    </source>
</reference>
<evidence type="ECO:0000256" key="1">
    <source>
        <dbReference type="SAM" id="Phobius"/>
    </source>
</evidence>
<evidence type="ECO:0000313" key="3">
    <source>
        <dbReference type="EMBL" id="GHE61057.1"/>
    </source>
</evidence>
<dbReference type="InterPro" id="IPR020843">
    <property type="entry name" value="ER"/>
</dbReference>
<dbReference type="EMBL" id="BNAG01000002">
    <property type="protein sequence ID" value="GHE61057.1"/>
    <property type="molecule type" value="Genomic_DNA"/>
</dbReference>
<organism evidence="3 4">
    <name type="scientific">Roseivirga thermotolerans</name>
    <dbReference type="NCBI Taxonomy" id="1758176"/>
    <lineage>
        <taxon>Bacteria</taxon>
        <taxon>Pseudomonadati</taxon>
        <taxon>Bacteroidota</taxon>
        <taxon>Cytophagia</taxon>
        <taxon>Cytophagales</taxon>
        <taxon>Roseivirgaceae</taxon>
        <taxon>Roseivirga</taxon>
    </lineage>
</organism>
<dbReference type="Pfam" id="PF13602">
    <property type="entry name" value="ADH_zinc_N_2"/>
    <property type="match status" value="1"/>
</dbReference>
<dbReference type="Pfam" id="PF08240">
    <property type="entry name" value="ADH_N"/>
    <property type="match status" value="1"/>
</dbReference>
<evidence type="ECO:0000259" key="2">
    <source>
        <dbReference type="SMART" id="SM00829"/>
    </source>
</evidence>
<evidence type="ECO:0000313" key="4">
    <source>
        <dbReference type="Proteomes" id="UP000658258"/>
    </source>
</evidence>
<protein>
    <submittedName>
        <fullName evidence="3">NADPH:quinone reductase</fullName>
    </submittedName>
</protein>
<dbReference type="InterPro" id="IPR013154">
    <property type="entry name" value="ADH-like_N"/>
</dbReference>
<feature type="transmembrane region" description="Helical" evidence="1">
    <location>
        <begin position="237"/>
        <end position="257"/>
    </location>
</feature>
<keyword evidence="1" id="KW-0812">Transmembrane</keyword>